<proteinExistence type="predicted"/>
<dbReference type="AlphaFoldDB" id="A0A371RF12"/>
<keyword evidence="1" id="KW-0732">Signal</keyword>
<feature type="signal peptide" evidence="1">
    <location>
        <begin position="1"/>
        <end position="21"/>
    </location>
</feature>
<accession>A0A371RF12</accession>
<dbReference type="Proteomes" id="UP000264589">
    <property type="component" value="Unassembled WGS sequence"/>
</dbReference>
<evidence type="ECO:0008006" key="4">
    <source>
        <dbReference type="Google" id="ProtNLM"/>
    </source>
</evidence>
<evidence type="ECO:0000313" key="3">
    <source>
        <dbReference type="Proteomes" id="UP000264589"/>
    </source>
</evidence>
<evidence type="ECO:0000313" key="2">
    <source>
        <dbReference type="EMBL" id="RFB04048.1"/>
    </source>
</evidence>
<reference evidence="2 3" key="1">
    <citation type="submission" date="2018-08" db="EMBL/GenBank/DDBJ databases">
        <title>Parvularcula sp. SM1705, isolated from surface water of the South Sea China.</title>
        <authorList>
            <person name="Sun L."/>
        </authorList>
    </citation>
    <scope>NUCLEOTIDE SEQUENCE [LARGE SCALE GENOMIC DNA]</scope>
    <source>
        <strain evidence="2 3">SM1705</strain>
    </source>
</reference>
<dbReference type="RefSeq" id="WP_116390676.1">
    <property type="nucleotide sequence ID" value="NZ_QUQO01000001.1"/>
</dbReference>
<gene>
    <name evidence="2" type="ORF">DX908_01365</name>
</gene>
<comment type="caution">
    <text evidence="2">The sequence shown here is derived from an EMBL/GenBank/DDBJ whole genome shotgun (WGS) entry which is preliminary data.</text>
</comment>
<keyword evidence="3" id="KW-1185">Reference proteome</keyword>
<dbReference type="OrthoDB" id="9975737at2"/>
<dbReference type="InParanoid" id="A0A371RF12"/>
<protein>
    <recommendedName>
        <fullName evidence="4">DUF2946 domain-containing protein</fullName>
    </recommendedName>
</protein>
<sequence length="95" mass="10295">MSRALAILLSFFILTMQTVTAAHATEYGDGPHEHQGTECLISKAGDRHDDDWDVPPEVVLLILPRFEAATCSFVQKALLIPTVTVTPPGRAPPLS</sequence>
<name>A0A371RF12_9PROT</name>
<feature type="chain" id="PRO_5016645862" description="DUF2946 domain-containing protein" evidence="1">
    <location>
        <begin position="22"/>
        <end position="95"/>
    </location>
</feature>
<evidence type="ECO:0000256" key="1">
    <source>
        <dbReference type="SAM" id="SignalP"/>
    </source>
</evidence>
<organism evidence="2 3">
    <name type="scientific">Parvularcula marina</name>
    <dbReference type="NCBI Taxonomy" id="2292771"/>
    <lineage>
        <taxon>Bacteria</taxon>
        <taxon>Pseudomonadati</taxon>
        <taxon>Pseudomonadota</taxon>
        <taxon>Alphaproteobacteria</taxon>
        <taxon>Parvularculales</taxon>
        <taxon>Parvularculaceae</taxon>
        <taxon>Parvularcula</taxon>
    </lineage>
</organism>
<dbReference type="EMBL" id="QUQO01000001">
    <property type="protein sequence ID" value="RFB04048.1"/>
    <property type="molecule type" value="Genomic_DNA"/>
</dbReference>